<dbReference type="EMBL" id="BK014746">
    <property type="protein sequence ID" value="DAD73850.1"/>
    <property type="molecule type" value="Genomic_DNA"/>
</dbReference>
<proteinExistence type="predicted"/>
<evidence type="ECO:0000313" key="1">
    <source>
        <dbReference type="EMBL" id="DAD73850.1"/>
    </source>
</evidence>
<accession>A0A8S5LVC5</accession>
<organism evidence="1">
    <name type="scientific">Podoviridae sp. ctC2p8</name>
    <dbReference type="NCBI Taxonomy" id="2826546"/>
    <lineage>
        <taxon>Viruses</taxon>
        <taxon>Duplodnaviria</taxon>
        <taxon>Heunggongvirae</taxon>
        <taxon>Uroviricota</taxon>
        <taxon>Caudoviricetes</taxon>
    </lineage>
</organism>
<reference evidence="1" key="1">
    <citation type="journal article" date="2021" name="Proc. Natl. Acad. Sci. U.S.A.">
        <title>A Catalog of Tens of Thousands of Viruses from Human Metagenomes Reveals Hidden Associations with Chronic Diseases.</title>
        <authorList>
            <person name="Tisza M.J."/>
            <person name="Buck C.B."/>
        </authorList>
    </citation>
    <scope>NUCLEOTIDE SEQUENCE</scope>
    <source>
        <strain evidence="1">CtC2p8</strain>
    </source>
</reference>
<protein>
    <submittedName>
        <fullName evidence="1">Uncharacterized protein</fullName>
    </submittedName>
</protein>
<name>A0A8S5LVC5_9CAUD</name>
<sequence length="29" mass="3227">MMDGSFSVSCDSEQPVHSLRAVRRGTILF</sequence>